<feature type="region of interest" description="Disordered" evidence="1">
    <location>
        <begin position="1033"/>
        <end position="1065"/>
    </location>
</feature>
<dbReference type="GO" id="GO:0003676">
    <property type="term" value="F:nucleic acid binding"/>
    <property type="evidence" value="ECO:0007669"/>
    <property type="project" value="InterPro"/>
</dbReference>
<feature type="region of interest" description="Disordered" evidence="1">
    <location>
        <begin position="1081"/>
        <end position="1134"/>
    </location>
</feature>
<reference evidence="2 3" key="1">
    <citation type="submission" date="2016-02" db="EMBL/GenBank/DDBJ databases">
        <title>Genome analysis of coral dinoflagellate symbionts highlights evolutionary adaptations to a symbiotic lifestyle.</title>
        <authorList>
            <person name="Aranda M."/>
            <person name="Li Y."/>
            <person name="Liew Y.J."/>
            <person name="Baumgarten S."/>
            <person name="Simakov O."/>
            <person name="Wilson M."/>
            <person name="Piel J."/>
            <person name="Ashoor H."/>
            <person name="Bougouffa S."/>
            <person name="Bajic V.B."/>
            <person name="Ryu T."/>
            <person name="Ravasi T."/>
            <person name="Bayer T."/>
            <person name="Micklem G."/>
            <person name="Kim H."/>
            <person name="Bhak J."/>
            <person name="Lajeunesse T.C."/>
            <person name="Voolstra C.R."/>
        </authorList>
    </citation>
    <scope>NUCLEOTIDE SEQUENCE [LARGE SCALE GENOMIC DNA]</scope>
    <source>
        <strain evidence="2 3">CCMP2467</strain>
    </source>
</reference>
<accession>A0A1Q9BXW4</accession>
<name>A0A1Q9BXW4_SYMMI</name>
<keyword evidence="3" id="KW-1185">Reference proteome</keyword>
<dbReference type="EMBL" id="LSRX01002424">
    <property type="protein sequence ID" value="OLP75528.1"/>
    <property type="molecule type" value="Genomic_DNA"/>
</dbReference>
<dbReference type="PROSITE" id="PS50994">
    <property type="entry name" value="INTEGRASE"/>
    <property type="match status" value="1"/>
</dbReference>
<dbReference type="GO" id="GO:0015074">
    <property type="term" value="P:DNA integration"/>
    <property type="evidence" value="ECO:0007669"/>
    <property type="project" value="InterPro"/>
</dbReference>
<dbReference type="InterPro" id="IPR013103">
    <property type="entry name" value="RVT_2"/>
</dbReference>
<evidence type="ECO:0000313" key="2">
    <source>
        <dbReference type="EMBL" id="OLP75528.1"/>
    </source>
</evidence>
<proteinExistence type="predicted"/>
<feature type="region of interest" description="Disordered" evidence="1">
    <location>
        <begin position="665"/>
        <end position="689"/>
    </location>
</feature>
<comment type="caution">
    <text evidence="2">The sequence shown here is derived from an EMBL/GenBank/DDBJ whole genome shotgun (WGS) entry which is preliminary data.</text>
</comment>
<dbReference type="Proteomes" id="UP000186817">
    <property type="component" value="Unassembled WGS sequence"/>
</dbReference>
<organism evidence="2 3">
    <name type="scientific">Symbiodinium microadriaticum</name>
    <name type="common">Dinoflagellate</name>
    <name type="synonym">Zooxanthella microadriatica</name>
    <dbReference type="NCBI Taxonomy" id="2951"/>
    <lineage>
        <taxon>Eukaryota</taxon>
        <taxon>Sar</taxon>
        <taxon>Alveolata</taxon>
        <taxon>Dinophyceae</taxon>
        <taxon>Suessiales</taxon>
        <taxon>Symbiodiniaceae</taxon>
        <taxon>Symbiodinium</taxon>
    </lineage>
</organism>
<dbReference type="SUPFAM" id="SSF53098">
    <property type="entry name" value="Ribonuclease H-like"/>
    <property type="match status" value="1"/>
</dbReference>
<dbReference type="InterPro" id="IPR001584">
    <property type="entry name" value="Integrase_cat-core"/>
</dbReference>
<dbReference type="InterPro" id="IPR012337">
    <property type="entry name" value="RNaseH-like_sf"/>
</dbReference>
<evidence type="ECO:0000256" key="1">
    <source>
        <dbReference type="SAM" id="MobiDB-lite"/>
    </source>
</evidence>
<dbReference type="Gene3D" id="3.30.420.10">
    <property type="entry name" value="Ribonuclease H-like superfamily/Ribonuclease H"/>
    <property type="match status" value="1"/>
</dbReference>
<feature type="compositionally biased region" description="Low complexity" evidence="1">
    <location>
        <begin position="1119"/>
        <end position="1134"/>
    </location>
</feature>
<feature type="region of interest" description="Disordered" evidence="1">
    <location>
        <begin position="973"/>
        <end position="1016"/>
    </location>
</feature>
<protein>
    <submittedName>
        <fullName evidence="2">Copia protein</fullName>
    </submittedName>
</protein>
<feature type="compositionally biased region" description="Acidic residues" evidence="1">
    <location>
        <begin position="1050"/>
        <end position="1064"/>
    </location>
</feature>
<dbReference type="Pfam" id="PF07727">
    <property type="entry name" value="RVT_2"/>
    <property type="match status" value="1"/>
</dbReference>
<dbReference type="InterPro" id="IPR036397">
    <property type="entry name" value="RNaseH_sf"/>
</dbReference>
<dbReference type="OrthoDB" id="411592at2759"/>
<evidence type="ECO:0000313" key="3">
    <source>
        <dbReference type="Proteomes" id="UP000186817"/>
    </source>
</evidence>
<gene>
    <name evidence="2" type="primary">GIP</name>
    <name evidence="2" type="ORF">AK812_SmicGene44657</name>
</gene>
<sequence length="1749" mass="197210">MLDFLRSVLSNHRALSEIEAGKDYLTIDTACEDTVVGQRLLDRILRWWQTDFGFEEGHFEYQEKYTDLCEISKRMSRQRHACEDPRDSSHEEDLRFSNDVAAFCQVMLLCDQIDRMEVSTNFVRSMRFRAPALTAYAEVLAEMETGHLLSVAPTNQKLQSKKAVNPNYPVNLYLCDHPEDASRRHGNKHGRFRDCLLCGMVFKAMAEDYHVPISEDKVPVFLEHGSSGIQRLPADELADLSSNAFSAFGGGSLLDFGAAPAPQGQGAGAAAGDGVGHRVDIQHGRLKKLRSGQRRRIVHRARVALESSQAQKEMIEQRAGRRPRRLLRRQHDLLELYLDEAWLTQRAAGRWGLHAVEPLSLLPGRGHDFRLPSSRRWLLERLDVWGPGLVYISYPCFRWASLGRPTAQHEDDTAAVEATLREHEASFFDFCEAVAQSQARRGGHVVVCAPVPLEQWPGGHIKDAYHEVLFGLAKFPTDVGKHVVRHFVSDTSFAEYLSVLERDFGNQAGLEDALCRAYWDLFVADSFGAILEYDIEWPPAVEHRKVHFVRANEDEDKWKPLLDQAMEILGRKVQHNIFLDPETDLYKKIVALVPWEIHNVQIAYLPKAKRVRPGLERDHRLSVVLHNDDTIVIEQEELPNVQAPRERFVLPARVGIFVLGRAPGEPGESVPASQHGVQRLPPETGETAEDPEREVMQEIGLVRDDYSDEVWFVGPPLTAEQKRLAPFIVKAHRNLGHPRAEDLTRALAQNAKVQPEAVTLSRRLRCATCERTKRPLPPRPASFKVLGSFNDRVCLDLLHLRDARNQPHWFLHVLEPNGSFNVFYPIQSRDPKHVLEVLTNIWMSWAGPPAKAWLDRDGAFEAEFLERLQALGTEVDNPAAEAHWQAGEVESFNCAFKYVAVKLIDEKQLAGPLEMKLLAAEVGQCMNEKVRTSGCSAYQWVFGKNPRVPCDLLSADGKLEALQGLDHDASTTAASLRTGRPGGLLAQREDSPREACSTRLVPSYGRGPAQGRRQPEQLLGHVRRALCARFKSARARPREDDILQMPPDSYYDEVGDGPAEDDATAEQPGEVMPMYEPDLEIYSPSLPAQDSEQSQEDERQAVVDELPAPSRDGSDRTQPSPTAAPAASTAAPGTPVAQLFENQEWRYRDLPLADPSRRQQLEEETAAQEPENKKPRLDMDEEKFANPRDLFAQNAFHDRPWTTGQTRTWVTRKDQKALEKEIPRHLIPEEQQRLYEEWDTWKKFEAVKPLDQQASQWVEQNVDRGRILSTRFCYRNKNAAYPWLEVRAKARLVCRGDQDPDLLTLRRDAPTLTRIGLMIILQIAASFQEFFLFNSDITGAFLQGSQELSNRKEQLFLRQPGEGLPGLSKGQLLLVIRGIFGLANSPRLFWRHLRDTLLRLGFVQSCLDKALFMYYVAGELVLILGTHVDDLLGTGKAGPADEILEKIKSEFDFGAWADSRTEPVLEYGGKQIRKIDGKVELSQEKFIQALTVEPVPRWRSATPNAELLPKELTELRSGGGCLHWLTGQTRPDLAAATSLAMSGKPTVAHLQEVNHLLKDAGFAGLDLHSQAGYLVFVTGRDVFTVNGDNASLVEWRSRRIQRRCRSTLAAETMSMDAGFDAAIFVRELLAEALVEKYKPTQSGRLPEWFLTPHVVTDCRSLYDLVTKDGPLGATQEKRLTLDIGAIRESAEELDRDCENLKETFRWADSASQLADHLMKKKPSWQLREALGQNSLSLKKIEPADVLSNP</sequence>